<name>A0A0F9HFF3_9ZZZZ</name>
<proteinExistence type="predicted"/>
<dbReference type="EMBL" id="LAZR01024847">
    <property type="protein sequence ID" value="KKL73812.1"/>
    <property type="molecule type" value="Genomic_DNA"/>
</dbReference>
<comment type="caution">
    <text evidence="1">The sequence shown here is derived from an EMBL/GenBank/DDBJ whole genome shotgun (WGS) entry which is preliminary data.</text>
</comment>
<gene>
    <name evidence="1" type="ORF">LCGC14_2071110</name>
</gene>
<dbReference type="AlphaFoldDB" id="A0A0F9HFF3"/>
<evidence type="ECO:0000313" key="1">
    <source>
        <dbReference type="EMBL" id="KKL73812.1"/>
    </source>
</evidence>
<reference evidence="1" key="1">
    <citation type="journal article" date="2015" name="Nature">
        <title>Complex archaea that bridge the gap between prokaryotes and eukaryotes.</title>
        <authorList>
            <person name="Spang A."/>
            <person name="Saw J.H."/>
            <person name="Jorgensen S.L."/>
            <person name="Zaremba-Niedzwiedzka K."/>
            <person name="Martijn J."/>
            <person name="Lind A.E."/>
            <person name="van Eijk R."/>
            <person name="Schleper C."/>
            <person name="Guy L."/>
            <person name="Ettema T.J."/>
        </authorList>
    </citation>
    <scope>NUCLEOTIDE SEQUENCE</scope>
</reference>
<organism evidence="1">
    <name type="scientific">marine sediment metagenome</name>
    <dbReference type="NCBI Taxonomy" id="412755"/>
    <lineage>
        <taxon>unclassified sequences</taxon>
        <taxon>metagenomes</taxon>
        <taxon>ecological metagenomes</taxon>
    </lineage>
</organism>
<feature type="non-terminal residue" evidence="1">
    <location>
        <position position="74"/>
    </location>
</feature>
<protein>
    <submittedName>
        <fullName evidence="1">Uncharacterized protein</fullName>
    </submittedName>
</protein>
<accession>A0A0F9HFF3</accession>
<sequence length="74" mass="8932">MSWNDELIKIRRLLRDPDANIWTDGFILHLFNDVQKDFQHRTSVLEDAAVQRIPGIYHFAYMFDWEYSFLPTTL</sequence>